<dbReference type="PANTHER" id="PTHR42776">
    <property type="entry name" value="SERINE PEPTIDASE S9 FAMILY MEMBER"/>
    <property type="match status" value="1"/>
</dbReference>
<dbReference type="OrthoDB" id="416344at2759"/>
<evidence type="ECO:0000313" key="10">
    <source>
        <dbReference type="EMBL" id="KYQ92193.1"/>
    </source>
</evidence>
<comment type="subcellular location">
    <subcellularLocation>
        <location evidence="2">Cytoplasm</location>
    </subcellularLocation>
</comment>
<evidence type="ECO:0000256" key="1">
    <source>
        <dbReference type="ARBA" id="ARBA00000721"/>
    </source>
</evidence>
<proteinExistence type="inferred from homology"/>
<evidence type="ECO:0000313" key="11">
    <source>
        <dbReference type="Proteomes" id="UP000076078"/>
    </source>
</evidence>
<comment type="subunit">
    <text evidence="4">Homotetramer.</text>
</comment>
<dbReference type="EMBL" id="LODT01000031">
    <property type="protein sequence ID" value="KYQ92193.1"/>
    <property type="molecule type" value="Genomic_DNA"/>
</dbReference>
<keyword evidence="6" id="KW-0963">Cytoplasm</keyword>
<comment type="caution">
    <text evidence="10">The sequence shown here is derived from an EMBL/GenBank/DDBJ whole genome shotgun (WGS) entry which is preliminary data.</text>
</comment>
<dbReference type="Pfam" id="PF00326">
    <property type="entry name" value="Peptidase_S9"/>
    <property type="match status" value="1"/>
</dbReference>
<dbReference type="FunCoup" id="A0A151ZE09">
    <property type="interactions" value="19"/>
</dbReference>
<keyword evidence="7" id="KW-0378">Hydrolase</keyword>
<dbReference type="InParanoid" id="A0A151ZE09"/>
<dbReference type="InterPro" id="IPR029058">
    <property type="entry name" value="AB_hydrolase_fold"/>
</dbReference>
<dbReference type="GO" id="GO:0008242">
    <property type="term" value="F:omega peptidase activity"/>
    <property type="evidence" value="ECO:0007669"/>
    <property type="project" value="UniProtKB-EC"/>
</dbReference>
<evidence type="ECO:0000259" key="8">
    <source>
        <dbReference type="Pfam" id="PF00326"/>
    </source>
</evidence>
<dbReference type="Gene3D" id="3.40.50.1820">
    <property type="entry name" value="alpha/beta hydrolase"/>
    <property type="match status" value="1"/>
</dbReference>
<reference evidence="10 11" key="1">
    <citation type="submission" date="2015-12" db="EMBL/GenBank/DDBJ databases">
        <title>Dictyostelia acquired genes for synthesis and detection of signals that induce cell-type specialization by lateral gene transfer from prokaryotes.</title>
        <authorList>
            <person name="Gloeckner G."/>
            <person name="Schaap P."/>
        </authorList>
    </citation>
    <scope>NUCLEOTIDE SEQUENCE [LARGE SCALE GENOMIC DNA]</scope>
    <source>
        <strain evidence="10 11">TK</strain>
    </source>
</reference>
<dbReference type="STRING" id="361077.A0A151ZE09"/>
<keyword evidence="11" id="KW-1185">Reference proteome</keyword>
<dbReference type="InterPro" id="IPR001375">
    <property type="entry name" value="Peptidase_S9_cat"/>
</dbReference>
<dbReference type="GO" id="GO:0005737">
    <property type="term" value="C:cytoplasm"/>
    <property type="evidence" value="ECO:0007669"/>
    <property type="project" value="UniProtKB-SubCell"/>
</dbReference>
<dbReference type="SUPFAM" id="SSF53474">
    <property type="entry name" value="alpha/beta-Hydrolases"/>
    <property type="match status" value="1"/>
</dbReference>
<dbReference type="InterPro" id="IPR045550">
    <property type="entry name" value="AARE_N"/>
</dbReference>
<dbReference type="SUPFAM" id="SSF82171">
    <property type="entry name" value="DPP6 N-terminal domain-like"/>
    <property type="match status" value="1"/>
</dbReference>
<evidence type="ECO:0000256" key="7">
    <source>
        <dbReference type="ARBA" id="ARBA00022801"/>
    </source>
</evidence>
<evidence type="ECO:0000256" key="3">
    <source>
        <dbReference type="ARBA" id="ARBA00010040"/>
    </source>
</evidence>
<dbReference type="Pfam" id="PF19283">
    <property type="entry name" value="APEH_N"/>
    <property type="match status" value="1"/>
</dbReference>
<comment type="similarity">
    <text evidence="3">Belongs to the peptidase S9C family.</text>
</comment>
<feature type="domain" description="Peptidase S9 prolyl oligopeptidase catalytic" evidence="8">
    <location>
        <begin position="519"/>
        <end position="738"/>
    </location>
</feature>
<dbReference type="PANTHER" id="PTHR42776:SF4">
    <property type="entry name" value="ACYLAMINO-ACID-RELEASING ENZYME"/>
    <property type="match status" value="1"/>
</dbReference>
<dbReference type="GO" id="GO:0004252">
    <property type="term" value="F:serine-type endopeptidase activity"/>
    <property type="evidence" value="ECO:0007669"/>
    <property type="project" value="TreeGrafter"/>
</dbReference>
<comment type="catalytic activity">
    <reaction evidence="1">
        <text>Cleavage of an N-acetyl or N-formyl amino acid from the N-terminus of a polypeptide.</text>
        <dbReference type="EC" id="3.4.19.1"/>
    </reaction>
</comment>
<gene>
    <name evidence="10" type="ORF">DLAC_07040</name>
</gene>
<dbReference type="Proteomes" id="UP000076078">
    <property type="component" value="Unassembled WGS sequence"/>
</dbReference>
<evidence type="ECO:0000256" key="4">
    <source>
        <dbReference type="ARBA" id="ARBA00011881"/>
    </source>
</evidence>
<protein>
    <recommendedName>
        <fullName evidence="5">acylaminoacyl-peptidase</fullName>
        <ecNumber evidence="5">3.4.19.1</ecNumber>
    </recommendedName>
</protein>
<dbReference type="OMA" id="QEIATPF"/>
<name>A0A151ZE09_TIELA</name>
<evidence type="ECO:0000256" key="5">
    <source>
        <dbReference type="ARBA" id="ARBA00012917"/>
    </source>
</evidence>
<evidence type="ECO:0000256" key="2">
    <source>
        <dbReference type="ARBA" id="ARBA00004496"/>
    </source>
</evidence>
<dbReference type="GO" id="GO:0006508">
    <property type="term" value="P:proteolysis"/>
    <property type="evidence" value="ECO:0007669"/>
    <property type="project" value="InterPro"/>
</dbReference>
<dbReference type="EC" id="3.4.19.1" evidence="5"/>
<accession>A0A151ZE09</accession>
<evidence type="ECO:0000256" key="6">
    <source>
        <dbReference type="ARBA" id="ARBA00022490"/>
    </source>
</evidence>
<sequence length="739" mass="83324">MSTSDNIDFRTQAISKYKEIISIPTVDSAYFVDRNSISVILSQTDITNKKNKYYHAHRSWTGDNVNSTKFSYELASNMVYVSPSKERVLTIKEISNDGLDSWNYTFDVQDSQHLITSIQVKDIHRMICTDEWFGRLVWSPCEKFVAYVADAKSSSTSFYDKDPKDKVVGDQYILREDWGETYVSVTSPSIFILDIEKEQSVALDPFPSSDISAGQLTWTPDSSGLVFAGWDVKFRKLGIRACYNRLSSLYYVNVKEYLKELDAIKKELATNAQAKKKPTSIGLVNLLGSVRFGYFRSPRFTPDGKELLFLGFDQRVLPHNSCSKIFKLKWNNGRPVETYEVILDEKNFKDQFKGVYCVSLPTNPFLTADTILFSTNIKSVQSIISLNINTKNIQILNNTSTGMSFNLLDIDASNRQLIVAQSNLNQPPQLVIVSIKDTTQPLTISNDNSNVSLLNVYENSKNSLFGSYQVSLYDVPVQDTDSPGIDSFEIVYLKLKDKKSNPLLIYPHGGPNSAFTTEYSFALAFLISQGYNIALVNFRGSTGFGKDFVECLAGKIGRVDVKDSLDTIDYLVKLDPQGINTQKVSVIGGSHSGFLAAHMSIDPRIRVSVMRNPVIDIASMSTQSDIPDWCFYQCGIMPDTSDQLYYQTLPTIKQLQIMRDCSPIANIDKVKIPTLILLGNCDIRVPFSQGLLYHRSLKERNVTNKCLIYPKAGHSLDTIECKLDQWIHIACWLEKHLSK</sequence>
<feature type="domain" description="Acylamino-acid-releasing enzyme N-terminal" evidence="9">
    <location>
        <begin position="16"/>
        <end position="440"/>
    </location>
</feature>
<evidence type="ECO:0000259" key="9">
    <source>
        <dbReference type="Pfam" id="PF19283"/>
    </source>
</evidence>
<dbReference type="AlphaFoldDB" id="A0A151ZE09"/>
<organism evidence="10 11">
    <name type="scientific">Tieghemostelium lacteum</name>
    <name type="common">Slime mold</name>
    <name type="synonym">Dictyostelium lacteum</name>
    <dbReference type="NCBI Taxonomy" id="361077"/>
    <lineage>
        <taxon>Eukaryota</taxon>
        <taxon>Amoebozoa</taxon>
        <taxon>Evosea</taxon>
        <taxon>Eumycetozoa</taxon>
        <taxon>Dictyostelia</taxon>
        <taxon>Dictyosteliales</taxon>
        <taxon>Raperosteliaceae</taxon>
        <taxon>Tieghemostelium</taxon>
    </lineage>
</organism>